<keyword evidence="8" id="KW-0498">Mitosis</keyword>
<dbReference type="Proteomes" id="UP000055024">
    <property type="component" value="Unassembled WGS sequence"/>
</dbReference>
<dbReference type="GO" id="GO:0051301">
    <property type="term" value="P:cell division"/>
    <property type="evidence" value="ECO:0007669"/>
    <property type="project" value="UniProtKB-KW"/>
</dbReference>
<dbReference type="PANTHER" id="PTHR13108:SF9">
    <property type="entry name" value="CONDENSIN COMPLEX SUBUNIT 2"/>
    <property type="match status" value="1"/>
</dbReference>
<dbReference type="PANTHER" id="PTHR13108">
    <property type="entry name" value="CONDENSIN COMPLEX SUBUNIT 2"/>
    <property type="match status" value="1"/>
</dbReference>
<dbReference type="GO" id="GO:0005737">
    <property type="term" value="C:cytoplasm"/>
    <property type="evidence" value="ECO:0007669"/>
    <property type="project" value="UniProtKB-SubCell"/>
</dbReference>
<dbReference type="Pfam" id="PF05786">
    <property type="entry name" value="Cnd2"/>
    <property type="match status" value="2"/>
</dbReference>
<evidence type="ECO:0000256" key="1">
    <source>
        <dbReference type="ARBA" id="ARBA00004286"/>
    </source>
</evidence>
<comment type="caution">
    <text evidence="11">The sequence shown here is derived from an EMBL/GenBank/DDBJ whole genome shotgun (WGS) entry which is preliminary data.</text>
</comment>
<reference evidence="11 12" key="1">
    <citation type="submission" date="2015-01" db="EMBL/GenBank/DDBJ databases">
        <title>Evolution of Trichinella species and genotypes.</title>
        <authorList>
            <person name="Korhonen P.K."/>
            <person name="Edoardo P."/>
            <person name="Giuseppe L.R."/>
            <person name="Gasser R.B."/>
        </authorList>
    </citation>
    <scope>NUCLEOTIDE SEQUENCE [LARGE SCALE GENOMIC DNA]</scope>
    <source>
        <strain evidence="11">ISS1029</strain>
    </source>
</reference>
<organism evidence="11 12">
    <name type="scientific">Trichinella zimbabwensis</name>
    <dbReference type="NCBI Taxonomy" id="268475"/>
    <lineage>
        <taxon>Eukaryota</taxon>
        <taxon>Metazoa</taxon>
        <taxon>Ecdysozoa</taxon>
        <taxon>Nematoda</taxon>
        <taxon>Enoplea</taxon>
        <taxon>Dorylaimia</taxon>
        <taxon>Trichinellida</taxon>
        <taxon>Trichinellidae</taxon>
        <taxon>Trichinella</taxon>
    </lineage>
</organism>
<dbReference type="GO" id="GO:0007076">
    <property type="term" value="P:mitotic chromosome condensation"/>
    <property type="evidence" value="ECO:0007669"/>
    <property type="project" value="InterPro"/>
</dbReference>
<keyword evidence="9" id="KW-0226">DNA condensation</keyword>
<proteinExistence type="inferred from homology"/>
<evidence type="ECO:0000256" key="9">
    <source>
        <dbReference type="ARBA" id="ARBA00023067"/>
    </source>
</evidence>
<evidence type="ECO:0000256" key="8">
    <source>
        <dbReference type="ARBA" id="ARBA00022776"/>
    </source>
</evidence>
<protein>
    <recommendedName>
        <fullName evidence="4">Condensin complex subunit 2</fullName>
    </recommendedName>
</protein>
<dbReference type="EMBL" id="JYDP01000233">
    <property type="protein sequence ID" value="KRZ02346.1"/>
    <property type="molecule type" value="Genomic_DNA"/>
</dbReference>
<keyword evidence="6" id="KW-0963">Cytoplasm</keyword>
<keyword evidence="12" id="KW-1185">Reference proteome</keyword>
<evidence type="ECO:0000256" key="4">
    <source>
        <dbReference type="ARBA" id="ARBA00016065"/>
    </source>
</evidence>
<evidence type="ECO:0000313" key="11">
    <source>
        <dbReference type="EMBL" id="KRZ02346.1"/>
    </source>
</evidence>
<keyword evidence="10" id="KW-0131">Cell cycle</keyword>
<dbReference type="GO" id="GO:0003682">
    <property type="term" value="F:chromatin binding"/>
    <property type="evidence" value="ECO:0007669"/>
    <property type="project" value="TreeGrafter"/>
</dbReference>
<evidence type="ECO:0000256" key="5">
    <source>
        <dbReference type="ARBA" id="ARBA00022454"/>
    </source>
</evidence>
<comment type="similarity">
    <text evidence="3">Belongs to the CND2 (condensin subunit 2) family.</text>
</comment>
<dbReference type="AlphaFoldDB" id="A0A0V1GWC5"/>
<sequence>MVESCKDRFKPTTKIASRIVKRTKLSPGNVCPPLASRNRVWKIAEIHVVVLFDNFLRHYYNNFLRSFLRMSAKRQTKMLGKMNNSVIDLEQQDDFAQIKDFLSSESFSQATESKSENKENKNAQSISTPRVFEKQEVVTIYHQCCQLSAHNKITIKNAFSLQLLDVLKEVASDQADNLDFAGAGKALEAGSKIYGCRVDNVHQQTHQLFNKTNRERLVENIESSESSPVVTKAKKRKARVNVIATDLKNITLTFPHIEAVSFPRLNLAGEYFDQGIISTAFSQICDTMDDYNAKCLYDIPLDKPELPAKPIPYVAFPDKEIIGCSVIFPSFEKVTDDVPRSSEKVLELLGHEPDDNDITVMNAAMQFTQQLENLTDLHQDVMNMTNDFINEDEDCETTSNLFYEPLHLDNLAAMVSMKELKYSYFDPERLPYEFRKAPMVSGPKKPQQRGAKKRKVEEMELDFDTILDYDEVVNDGCKRIEMSEQTLHNLVCNRVVCMDDFNFIPELFMRIWSTGALIKSNLTSDCQKAKMLNTMQEEFDSLRNVGYSDDDEDFAENNIGCEISAQGTQAEGNLQSSDTCELSLLAEWKNAFMPLVACSSSNRKIDVQHIKAISMQTLESSIAENSECKFSEIVSNLRKQGKSPNEEFSVAASFVCLLHLANENNLQLTASQESDIIVKKN</sequence>
<gene>
    <name evidence="11" type="primary">Ncaph</name>
    <name evidence="11" type="ORF">T11_5527</name>
</gene>
<comment type="subcellular location">
    <subcellularLocation>
        <location evidence="1">Chromosome</location>
    </subcellularLocation>
    <subcellularLocation>
        <location evidence="2">Cytoplasm</location>
    </subcellularLocation>
</comment>
<evidence type="ECO:0000256" key="3">
    <source>
        <dbReference type="ARBA" id="ARBA00009471"/>
    </source>
</evidence>
<evidence type="ECO:0000313" key="12">
    <source>
        <dbReference type="Proteomes" id="UP000055024"/>
    </source>
</evidence>
<dbReference type="OrthoDB" id="362021at2759"/>
<keyword evidence="7" id="KW-0132">Cell division</keyword>
<dbReference type="STRING" id="268475.A0A0V1GWC5"/>
<evidence type="ECO:0000256" key="10">
    <source>
        <dbReference type="ARBA" id="ARBA00023306"/>
    </source>
</evidence>
<evidence type="ECO:0000256" key="7">
    <source>
        <dbReference type="ARBA" id="ARBA00022618"/>
    </source>
</evidence>
<evidence type="ECO:0000256" key="6">
    <source>
        <dbReference type="ARBA" id="ARBA00022490"/>
    </source>
</evidence>
<accession>A0A0V1GWC5</accession>
<dbReference type="GO" id="GO:0000796">
    <property type="term" value="C:condensin complex"/>
    <property type="evidence" value="ECO:0007669"/>
    <property type="project" value="InterPro"/>
</dbReference>
<keyword evidence="5" id="KW-0158">Chromosome</keyword>
<dbReference type="InterPro" id="IPR022816">
    <property type="entry name" value="Condensin_barren_su2"/>
</dbReference>
<evidence type="ECO:0000256" key="2">
    <source>
        <dbReference type="ARBA" id="ARBA00004496"/>
    </source>
</evidence>
<name>A0A0V1GWC5_9BILA</name>